<feature type="compositionally biased region" description="Basic and acidic residues" evidence="7">
    <location>
        <begin position="584"/>
        <end position="594"/>
    </location>
</feature>
<feature type="region of interest" description="Disordered" evidence="7">
    <location>
        <begin position="648"/>
        <end position="680"/>
    </location>
</feature>
<dbReference type="GO" id="GO:0005886">
    <property type="term" value="C:plasma membrane"/>
    <property type="evidence" value="ECO:0007669"/>
    <property type="project" value="UniProtKB-SubCell"/>
</dbReference>
<comment type="subcellular location">
    <subcellularLocation>
        <location evidence="1">Cell membrane</location>
        <topology evidence="1">Multi-pass membrane protein</topology>
    </subcellularLocation>
</comment>
<feature type="compositionally biased region" description="Polar residues" evidence="7">
    <location>
        <begin position="158"/>
        <end position="182"/>
    </location>
</feature>
<feature type="region of interest" description="Disordered" evidence="7">
    <location>
        <begin position="874"/>
        <end position="902"/>
    </location>
</feature>
<keyword evidence="5 8" id="KW-1133">Transmembrane helix</keyword>
<protein>
    <recommendedName>
        <fullName evidence="9">G-protein coupled receptors family 1 profile domain-containing protein</fullName>
    </recommendedName>
</protein>
<feature type="region of interest" description="Disordered" evidence="7">
    <location>
        <begin position="151"/>
        <end position="182"/>
    </location>
</feature>
<dbReference type="InterPro" id="IPR017452">
    <property type="entry name" value="GPCR_Rhodpsn_7TM"/>
</dbReference>
<dbReference type="EMBL" id="QCYY01000915">
    <property type="protein sequence ID" value="ROT81804.1"/>
    <property type="molecule type" value="Genomic_DNA"/>
</dbReference>
<evidence type="ECO:0000256" key="2">
    <source>
        <dbReference type="ARBA" id="ARBA00010663"/>
    </source>
</evidence>
<evidence type="ECO:0000256" key="5">
    <source>
        <dbReference type="ARBA" id="ARBA00022989"/>
    </source>
</evidence>
<name>A0A3R7MHE1_PENVA</name>
<feature type="transmembrane region" description="Helical" evidence="8">
    <location>
        <begin position="332"/>
        <end position="359"/>
    </location>
</feature>
<proteinExistence type="inferred from homology"/>
<feature type="transmembrane region" description="Helical" evidence="8">
    <location>
        <begin position="298"/>
        <end position="320"/>
    </location>
</feature>
<dbReference type="InterPro" id="IPR000276">
    <property type="entry name" value="GPCR_Rhodpsn"/>
</dbReference>
<dbReference type="PRINTS" id="PR00237">
    <property type="entry name" value="GPCRRHODOPSN"/>
</dbReference>
<evidence type="ECO:0000256" key="3">
    <source>
        <dbReference type="ARBA" id="ARBA00022475"/>
    </source>
</evidence>
<feature type="compositionally biased region" description="Low complexity" evidence="7">
    <location>
        <begin position="595"/>
        <end position="607"/>
    </location>
</feature>
<dbReference type="CDD" id="cd00637">
    <property type="entry name" value="7tm_classA_rhodopsin-like"/>
    <property type="match status" value="1"/>
</dbReference>
<sequence>MEGYRYASEEVDGENGWLPLIPRTEGRAPAPVMSMYIRIPQDDSEPFNYGTGTLPSSVRVLPGYGGEMYMSGGSDYADSLDSGKYERNGGGLGGNVDDWWIWRGRQPENEMQATTPIYDMAQSSSDSTITNRLLANHATLLNTLFDVATETQKDTNEEQSQSSDLWSWGDSDNSESGTTSKVTVLSTTDEASSMSPWFGGNTRTPPGSFSSESLFPYSFNGISNVTHGEAHTLESGLTSSPTPEFWTYLGTSWYGQPNVSTETSTSFYIGISAAQFGNGSGTALHHELYQNLDVFTTYILASIFATLLIVSLVCNTLILFTILSRHYLGQNFFVLYVSLAASDLLASMLLVPVLIISLLDSQMMPYKVCMLISTSMVLATFVSMGSIVSISIIRWWQFYNFNQTRTHERVVVRLIILVLWVSGTGIAVGYALHNIFRGSPTCSFDFWTATLANTLPLTAVCVTFGFVLVVLVNYLTIKKIKKKSIYTENHQGTRNSAINNFTKLVDNPSFPRQAHIGHISSDVSSLGGEYNNSKLHQDTLPLSETYHDSSLQKSKRVSTQKDGQFANSYYGACSQQSIPCTSTHKKDSDNKKSELNSNSSQQTQLQLGINKRPPLPQVPTCGSTSFPPAAASISLACKPESSACKKEETLPSESSPVCFRRPTSDLQPLSGSESEPESEHLYQAIEPKDTQEEVAPQSSHRCPPVQALPQAVINIALPNAVESNYNITTATKQHRTTIINPVTMPPNTHTVNTTAWKLRNVYDYLPRIMQRSQVETFYESQDNSLQNQKSSPWPLLNSLHSDTERSKTQGSNDTMNLKNEGKVCSAEVQENLCAGYMADMSAPSSKQSTPHQKLNRNQRMARLSALTSARTATRFASSLESEDEEEEYTELSNPQRPDRSCQYESSGALPGGIDNIPTDLIMHPVRRKCVRTSHRLVAFFAISYLPLLGLQLCVYLGYSSSSSLPTQTRQSKILSCAKSSIQSSIWCIHFKPYIFHCKPSIH</sequence>
<dbReference type="Gene3D" id="1.20.1070.10">
    <property type="entry name" value="Rhodopsin 7-helix transmembrane proteins"/>
    <property type="match status" value="1"/>
</dbReference>
<dbReference type="AlphaFoldDB" id="A0A3R7MHE1"/>
<organism evidence="10 11">
    <name type="scientific">Penaeus vannamei</name>
    <name type="common">Whiteleg shrimp</name>
    <name type="synonym">Litopenaeus vannamei</name>
    <dbReference type="NCBI Taxonomy" id="6689"/>
    <lineage>
        <taxon>Eukaryota</taxon>
        <taxon>Metazoa</taxon>
        <taxon>Ecdysozoa</taxon>
        <taxon>Arthropoda</taxon>
        <taxon>Crustacea</taxon>
        <taxon>Multicrustacea</taxon>
        <taxon>Malacostraca</taxon>
        <taxon>Eumalacostraca</taxon>
        <taxon>Eucarida</taxon>
        <taxon>Decapoda</taxon>
        <taxon>Dendrobranchiata</taxon>
        <taxon>Penaeoidea</taxon>
        <taxon>Penaeidae</taxon>
        <taxon>Penaeus</taxon>
    </lineage>
</organism>
<feature type="transmembrane region" description="Helical" evidence="8">
    <location>
        <begin position="414"/>
        <end position="436"/>
    </location>
</feature>
<dbReference type="PANTHER" id="PTHR22750">
    <property type="entry name" value="G-PROTEIN COUPLED RECEPTOR"/>
    <property type="match status" value="1"/>
</dbReference>
<reference evidence="10 11" key="1">
    <citation type="submission" date="2018-04" db="EMBL/GenBank/DDBJ databases">
        <authorList>
            <person name="Zhang X."/>
            <person name="Yuan J."/>
            <person name="Li F."/>
            <person name="Xiang J."/>
        </authorList>
    </citation>
    <scope>NUCLEOTIDE SEQUENCE [LARGE SCALE GENOMIC DNA]</scope>
    <source>
        <tissue evidence="10">Muscle</tissue>
    </source>
</reference>
<feature type="region of interest" description="Disordered" evidence="7">
    <location>
        <begin position="780"/>
        <end position="817"/>
    </location>
</feature>
<gene>
    <name evidence="10" type="ORF">C7M84_025031</name>
</gene>
<evidence type="ECO:0000259" key="9">
    <source>
        <dbReference type="PROSITE" id="PS50262"/>
    </source>
</evidence>
<feature type="domain" description="G-protein coupled receptors family 1 profile" evidence="9">
    <location>
        <begin position="314"/>
        <end position="477"/>
    </location>
</feature>
<dbReference type="SUPFAM" id="SSF81321">
    <property type="entry name" value="Family A G protein-coupled receptor-like"/>
    <property type="match status" value="1"/>
</dbReference>
<feature type="region of interest" description="Disordered" evidence="7">
    <location>
        <begin position="578"/>
        <end position="623"/>
    </location>
</feature>
<evidence type="ECO:0000313" key="10">
    <source>
        <dbReference type="EMBL" id="ROT81804.1"/>
    </source>
</evidence>
<reference evidence="10 11" key="2">
    <citation type="submission" date="2019-01" db="EMBL/GenBank/DDBJ databases">
        <title>The decoding of complex shrimp genome reveals the adaptation for benthos swimmer, frequently molting mechanism and breeding impact on genome.</title>
        <authorList>
            <person name="Sun Y."/>
            <person name="Gao Y."/>
            <person name="Yu Y."/>
        </authorList>
    </citation>
    <scope>NUCLEOTIDE SEQUENCE [LARGE SCALE GENOMIC DNA]</scope>
    <source>
        <tissue evidence="10">Muscle</tissue>
    </source>
</reference>
<keyword evidence="4 8" id="KW-0812">Transmembrane</keyword>
<evidence type="ECO:0000256" key="8">
    <source>
        <dbReference type="SAM" id="Phobius"/>
    </source>
</evidence>
<dbReference type="PROSITE" id="PS50262">
    <property type="entry name" value="G_PROTEIN_RECEP_F1_2"/>
    <property type="match status" value="1"/>
</dbReference>
<keyword evidence="11" id="KW-1185">Reference proteome</keyword>
<keyword evidence="3" id="KW-1003">Cell membrane</keyword>
<feature type="compositionally biased region" description="Acidic residues" evidence="7">
    <location>
        <begin position="880"/>
        <end position="889"/>
    </location>
</feature>
<comment type="similarity">
    <text evidence="2">Belongs to the G-protein coupled receptor 1 family.</text>
</comment>
<comment type="caution">
    <text evidence="10">The sequence shown here is derived from an EMBL/GenBank/DDBJ whole genome shotgun (WGS) entry which is preliminary data.</text>
</comment>
<feature type="transmembrane region" description="Helical" evidence="8">
    <location>
        <begin position="936"/>
        <end position="958"/>
    </location>
</feature>
<dbReference type="Proteomes" id="UP000283509">
    <property type="component" value="Unassembled WGS sequence"/>
</dbReference>
<feature type="compositionally biased region" description="Polar residues" evidence="7">
    <location>
        <begin position="780"/>
        <end position="791"/>
    </location>
</feature>
<feature type="transmembrane region" description="Helical" evidence="8">
    <location>
        <begin position="371"/>
        <end position="393"/>
    </location>
</feature>
<evidence type="ECO:0000256" key="6">
    <source>
        <dbReference type="ARBA" id="ARBA00023136"/>
    </source>
</evidence>
<evidence type="ECO:0000256" key="4">
    <source>
        <dbReference type="ARBA" id="ARBA00022692"/>
    </source>
</evidence>
<dbReference type="Pfam" id="PF00001">
    <property type="entry name" value="7tm_1"/>
    <property type="match status" value="1"/>
</dbReference>
<evidence type="ECO:0000313" key="11">
    <source>
        <dbReference type="Proteomes" id="UP000283509"/>
    </source>
</evidence>
<evidence type="ECO:0000256" key="7">
    <source>
        <dbReference type="SAM" id="MobiDB-lite"/>
    </source>
</evidence>
<feature type="compositionally biased region" description="Polar residues" evidence="7">
    <location>
        <begin position="808"/>
        <end position="817"/>
    </location>
</feature>
<evidence type="ECO:0000256" key="1">
    <source>
        <dbReference type="ARBA" id="ARBA00004651"/>
    </source>
</evidence>
<feature type="transmembrane region" description="Helical" evidence="8">
    <location>
        <begin position="456"/>
        <end position="475"/>
    </location>
</feature>
<keyword evidence="6 8" id="KW-0472">Membrane</keyword>
<dbReference type="GO" id="GO:0004930">
    <property type="term" value="F:G protein-coupled receptor activity"/>
    <property type="evidence" value="ECO:0007669"/>
    <property type="project" value="InterPro"/>
</dbReference>
<accession>A0A3R7MHE1</accession>